<sequence length="306" mass="33210">MNRDLKSPRREPRLKKLVRLGVYCSCVTALAGGLALRSAYGSVKESFLEIGSELGRLGDVGHHTPLLLNGQRIFVSSTVQPVDHEDVLDRVAARCDETPLELAEALPGLPEETRKELTELQRARASVGVIRHSNGKRGMVACFMRPEGSTGMGARVSALNAFVASGDLSAFGNLRYVFAERTEEGGTHVVTAWTDGKFNLFDMVPEGADTPGSDLPGVPRPMRSVRVLTATAEGVAYSVRIYDAAAPAEAIVAQYDRDLIEDGWEILAAKMATGQRVYGRKGTHLYVLPRENNNRTMVSLIQMPGS</sequence>
<feature type="transmembrane region" description="Helical" evidence="1">
    <location>
        <begin position="20"/>
        <end position="40"/>
    </location>
</feature>
<dbReference type="EMBL" id="CP012159">
    <property type="protein sequence ID" value="AKT36526.1"/>
    <property type="molecule type" value="Genomic_DNA"/>
</dbReference>
<organism evidence="2 3">
    <name type="scientific">Chondromyces crocatus</name>
    <dbReference type="NCBI Taxonomy" id="52"/>
    <lineage>
        <taxon>Bacteria</taxon>
        <taxon>Pseudomonadati</taxon>
        <taxon>Myxococcota</taxon>
        <taxon>Polyangia</taxon>
        <taxon>Polyangiales</taxon>
        <taxon>Polyangiaceae</taxon>
        <taxon>Chondromyces</taxon>
    </lineage>
</organism>
<reference evidence="2 3" key="1">
    <citation type="submission" date="2015-07" db="EMBL/GenBank/DDBJ databases">
        <title>Genome analysis of myxobacterium Chondromyces crocatus Cm c5 reveals a high potential for natural compound synthesis and the genetic basis for the loss of fruiting body formation.</title>
        <authorList>
            <person name="Zaburannyi N."/>
            <person name="Bunk B."/>
            <person name="Maier J."/>
            <person name="Overmann J."/>
            <person name="Mueller R."/>
        </authorList>
    </citation>
    <scope>NUCLEOTIDE SEQUENCE [LARGE SCALE GENOMIC DNA]</scope>
    <source>
        <strain evidence="2 3">Cm c5</strain>
    </source>
</reference>
<keyword evidence="1" id="KW-0812">Transmembrane</keyword>
<dbReference type="STRING" id="52.CMC5_006420"/>
<dbReference type="Proteomes" id="UP000067626">
    <property type="component" value="Chromosome"/>
</dbReference>
<dbReference type="RefSeq" id="WP_050429032.1">
    <property type="nucleotide sequence ID" value="NZ_CP012159.1"/>
</dbReference>
<dbReference type="OrthoDB" id="5498585at2"/>
<keyword evidence="1" id="KW-1133">Transmembrane helix</keyword>
<keyword evidence="1" id="KW-0472">Membrane</keyword>
<dbReference type="KEGG" id="ccro:CMC5_006420"/>
<protein>
    <submittedName>
        <fullName evidence="2">Uncharacterized protein</fullName>
    </submittedName>
</protein>
<keyword evidence="3" id="KW-1185">Reference proteome</keyword>
<accession>A0A0K1E6L8</accession>
<dbReference type="AlphaFoldDB" id="A0A0K1E6L8"/>
<evidence type="ECO:0000313" key="2">
    <source>
        <dbReference type="EMBL" id="AKT36526.1"/>
    </source>
</evidence>
<evidence type="ECO:0000313" key="3">
    <source>
        <dbReference type="Proteomes" id="UP000067626"/>
    </source>
</evidence>
<proteinExistence type="predicted"/>
<gene>
    <name evidence="2" type="ORF">CMC5_006420</name>
</gene>
<name>A0A0K1E6L8_CHOCO</name>
<evidence type="ECO:0000256" key="1">
    <source>
        <dbReference type="SAM" id="Phobius"/>
    </source>
</evidence>